<gene>
    <name evidence="5" type="ORF">GR183_16305</name>
</gene>
<dbReference type="GO" id="GO:0016042">
    <property type="term" value="P:lipid catabolic process"/>
    <property type="evidence" value="ECO:0007669"/>
    <property type="project" value="UniProtKB-UniRule"/>
</dbReference>
<dbReference type="EMBL" id="WUMV01000007">
    <property type="protein sequence ID" value="MXN66479.1"/>
    <property type="molecule type" value="Genomic_DNA"/>
</dbReference>
<feature type="short sequence motif" description="DGA/G" evidence="3">
    <location>
        <begin position="201"/>
        <end position="203"/>
    </location>
</feature>
<organism evidence="5 6">
    <name type="scientific">Stappia sediminis</name>
    <dbReference type="NCBI Taxonomy" id="2692190"/>
    <lineage>
        <taxon>Bacteria</taxon>
        <taxon>Pseudomonadati</taxon>
        <taxon>Pseudomonadota</taxon>
        <taxon>Alphaproteobacteria</taxon>
        <taxon>Hyphomicrobiales</taxon>
        <taxon>Stappiaceae</taxon>
        <taxon>Stappia</taxon>
    </lineage>
</organism>
<evidence type="ECO:0000313" key="5">
    <source>
        <dbReference type="EMBL" id="MXN66479.1"/>
    </source>
</evidence>
<dbReference type="PANTHER" id="PTHR32176">
    <property type="entry name" value="XYLOSE ISOMERASE"/>
    <property type="match status" value="1"/>
</dbReference>
<dbReference type="PANTHER" id="PTHR32176:SF92">
    <property type="entry name" value="XYLOSE ISOMERASE"/>
    <property type="match status" value="1"/>
</dbReference>
<evidence type="ECO:0000259" key="4">
    <source>
        <dbReference type="PROSITE" id="PS51635"/>
    </source>
</evidence>
<evidence type="ECO:0000313" key="6">
    <source>
        <dbReference type="Proteomes" id="UP000433101"/>
    </source>
</evidence>
<dbReference type="SUPFAM" id="SSF52151">
    <property type="entry name" value="FabD/lysophospholipase-like"/>
    <property type="match status" value="1"/>
</dbReference>
<dbReference type="GO" id="GO:0047372">
    <property type="term" value="F:monoacylglycerol lipase activity"/>
    <property type="evidence" value="ECO:0007669"/>
    <property type="project" value="TreeGrafter"/>
</dbReference>
<dbReference type="Pfam" id="PF01734">
    <property type="entry name" value="Patatin"/>
    <property type="match status" value="1"/>
</dbReference>
<evidence type="ECO:0000256" key="2">
    <source>
        <dbReference type="ARBA" id="ARBA00023098"/>
    </source>
</evidence>
<comment type="caution">
    <text evidence="3">Lacks conserved residue(s) required for the propagation of feature annotation.</text>
</comment>
<dbReference type="AlphaFoldDB" id="A0A7X3S948"/>
<reference evidence="5 6" key="1">
    <citation type="submission" date="2019-12" db="EMBL/GenBank/DDBJ databases">
        <authorList>
            <person name="Li M."/>
        </authorList>
    </citation>
    <scope>NUCLEOTIDE SEQUENCE [LARGE SCALE GENOMIC DNA]</scope>
    <source>
        <strain evidence="5 6">GBMRC 2046</strain>
    </source>
</reference>
<sequence length="344" mass="38178">MSARKRFILTIDGGGIRGLIPLRILESLESRLAARGKSAPLHRYFDLVAATSTGGIIAAGLTAPKPDDLSGAPAATIAELRRFYEVEAREVFKPRGILEKLLANPWGLFDEKYDERPLERVLKERLGWTSLASALTHIVLTAYDISAREAVFMTNGRTRRGETDDDYYFWQAVRATTAAPTYFEPARVENLTTNEEQVMVDGGVFMNNPVIAAYIEARKLGWAAEDIVILSLGTGRKIERSYSFREASGWGALGWLSPKNDLPLLSILTHGQATTADYQANWLFSEMEAAEYMRLDGVVPKEAGGMDNARPGNIIELNGVADRVIRDNTLLLDEIADRLQERED</sequence>
<dbReference type="InterPro" id="IPR016035">
    <property type="entry name" value="Acyl_Trfase/lysoPLipase"/>
</dbReference>
<proteinExistence type="inferred from homology"/>
<feature type="active site" description="Nucleophile" evidence="3">
    <location>
        <position position="52"/>
    </location>
</feature>
<dbReference type="InterPro" id="IPR002641">
    <property type="entry name" value="PNPLA_dom"/>
</dbReference>
<evidence type="ECO:0000256" key="1">
    <source>
        <dbReference type="ARBA" id="ARBA00010240"/>
    </source>
</evidence>
<comment type="similarity">
    <text evidence="1">Belongs to the patatin family.</text>
</comment>
<dbReference type="PROSITE" id="PS51635">
    <property type="entry name" value="PNPLA"/>
    <property type="match status" value="1"/>
</dbReference>
<comment type="caution">
    <text evidence="5">The sequence shown here is derived from an EMBL/GenBank/DDBJ whole genome shotgun (WGS) entry which is preliminary data.</text>
</comment>
<evidence type="ECO:0000256" key="3">
    <source>
        <dbReference type="PROSITE-ProRule" id="PRU01161"/>
    </source>
</evidence>
<protein>
    <submittedName>
        <fullName evidence="5">Patatin</fullName>
    </submittedName>
</protein>
<accession>A0A7X3S948</accession>
<keyword evidence="6" id="KW-1185">Reference proteome</keyword>
<dbReference type="Gene3D" id="3.40.1090.10">
    <property type="entry name" value="Cytosolic phospholipase A2 catalytic domain"/>
    <property type="match status" value="1"/>
</dbReference>
<keyword evidence="3" id="KW-0442">Lipid degradation</keyword>
<feature type="short sequence motif" description="GXGXXG" evidence="3">
    <location>
        <begin position="13"/>
        <end position="18"/>
    </location>
</feature>
<feature type="active site" description="Proton acceptor" evidence="3">
    <location>
        <position position="201"/>
    </location>
</feature>
<keyword evidence="2 3" id="KW-0443">Lipid metabolism</keyword>
<dbReference type="GO" id="GO:0004620">
    <property type="term" value="F:phospholipase activity"/>
    <property type="evidence" value="ECO:0007669"/>
    <property type="project" value="TreeGrafter"/>
</dbReference>
<keyword evidence="3" id="KW-0378">Hydrolase</keyword>
<name>A0A7X3S948_9HYPH</name>
<dbReference type="Proteomes" id="UP000433101">
    <property type="component" value="Unassembled WGS sequence"/>
</dbReference>
<feature type="domain" description="PNPLA" evidence="4">
    <location>
        <begin position="9"/>
        <end position="214"/>
    </location>
</feature>